<dbReference type="InterPro" id="IPR025997">
    <property type="entry name" value="SBP_2_dom"/>
</dbReference>
<comment type="subcellular location">
    <subcellularLocation>
        <location evidence="1">Cell envelope</location>
    </subcellularLocation>
</comment>
<evidence type="ECO:0000256" key="2">
    <source>
        <dbReference type="ARBA" id="ARBA00007639"/>
    </source>
</evidence>
<dbReference type="GO" id="GO:0030246">
    <property type="term" value="F:carbohydrate binding"/>
    <property type="evidence" value="ECO:0007669"/>
    <property type="project" value="UniProtKB-ARBA"/>
</dbReference>
<name>A0A8S0G5L1_ECOLX</name>
<proteinExistence type="inferred from homology"/>
<accession>A0A8S0G5L1</accession>
<dbReference type="NCBIfam" id="NF007254">
    <property type="entry name" value="PRK09701.1"/>
    <property type="match status" value="1"/>
</dbReference>
<dbReference type="InterPro" id="IPR028082">
    <property type="entry name" value="Peripla_BP_I"/>
</dbReference>
<dbReference type="GO" id="GO:0030313">
    <property type="term" value="C:cell envelope"/>
    <property type="evidence" value="ECO:0007669"/>
    <property type="project" value="UniProtKB-SubCell"/>
</dbReference>
<evidence type="ECO:0000256" key="3">
    <source>
        <dbReference type="ARBA" id="ARBA00022729"/>
    </source>
</evidence>
<feature type="domain" description="Periplasmic binding protein" evidence="5">
    <location>
        <begin position="30"/>
        <end position="294"/>
    </location>
</feature>
<sequence length="317" mass="33633">MIMNKYLKYFSGTLVGLMLSTSAFAAAEYAVVLKTLSNPFWVDMKKGIEDEAKTLGVTSVDIFASPSEGDFQSQLQLFEDLSNKNYKGIAFAPLSSVNLVMPVARAWKKGIYLVNLDEKIDMDNLKKAGGNVEGFVTTDNVAVGAKGASFIIDKLGAEGGEVAIIEGKAGNASGEARRNGATETFKKASQIKLVASQPADWDRIKALDVATNVLQRTRCDPNIKAIYCANDTMAMGVAQAVANAGKTGKVLVVGTDGIPEARKMVEAGQMTATVAQNPADIGATGLKLMVDAEKSGKVIPLDKAPEFKLVDSILVTQ</sequence>
<dbReference type="AlphaFoldDB" id="A0A8S0G5L1"/>
<evidence type="ECO:0000313" key="7">
    <source>
        <dbReference type="Proteomes" id="UP000467488"/>
    </source>
</evidence>
<evidence type="ECO:0000259" key="5">
    <source>
        <dbReference type="Pfam" id="PF13407"/>
    </source>
</evidence>
<dbReference type="PANTHER" id="PTHR46847">
    <property type="entry name" value="D-ALLOSE-BINDING PERIPLASMIC PROTEIN-RELATED"/>
    <property type="match status" value="1"/>
</dbReference>
<dbReference type="FunFam" id="3.40.50.2300:FF:000198">
    <property type="entry name" value="D-allose-binding periplasmic protein (ALBP)"/>
    <property type="match status" value="1"/>
</dbReference>
<feature type="chain" id="PRO_5035892122" evidence="4">
    <location>
        <begin position="26"/>
        <end position="317"/>
    </location>
</feature>
<dbReference type="Gene3D" id="3.40.50.2300">
    <property type="match status" value="2"/>
</dbReference>
<dbReference type="GO" id="GO:0055085">
    <property type="term" value="P:transmembrane transport"/>
    <property type="evidence" value="ECO:0007669"/>
    <property type="project" value="UniProtKB-ARBA"/>
</dbReference>
<gene>
    <name evidence="6" type="primary">alsB</name>
    <name evidence="6" type="ORF">EIMP300_89710</name>
</gene>
<protein>
    <submittedName>
        <fullName evidence="6">Cytochrome c</fullName>
    </submittedName>
</protein>
<reference evidence="6 7" key="1">
    <citation type="submission" date="2020-01" db="EMBL/GenBank/DDBJ databases">
        <title>Dynamics of blaIMP-6 dissemination in carbapenem resistant Enterobacteriacea isolated from regional surveillance in Osaka, Japan.</title>
        <authorList>
            <person name="Abe R."/>
            <person name="Akeda Y."/>
            <person name="Sugawara Y."/>
            <person name="Yamamoto N."/>
            <person name="Tomono K."/>
            <person name="Takeuchi D."/>
            <person name="Kawahara R."/>
            <person name="Hamada S."/>
        </authorList>
    </citation>
    <scope>NUCLEOTIDE SEQUENCE [LARGE SCALE GENOMIC DNA]</scope>
    <source>
        <strain evidence="6 7">E300</strain>
    </source>
</reference>
<dbReference type="CDD" id="cd06320">
    <property type="entry name" value="PBP1_allose_binding"/>
    <property type="match status" value="1"/>
</dbReference>
<evidence type="ECO:0000313" key="6">
    <source>
        <dbReference type="EMBL" id="BBU87571.1"/>
    </source>
</evidence>
<comment type="similarity">
    <text evidence="2">Belongs to the bacterial solute-binding protein 2 family.</text>
</comment>
<dbReference type="Proteomes" id="UP000467488">
    <property type="component" value="Chromosome"/>
</dbReference>
<feature type="signal peptide" evidence="4">
    <location>
        <begin position="1"/>
        <end position="25"/>
    </location>
</feature>
<evidence type="ECO:0000256" key="4">
    <source>
        <dbReference type="SAM" id="SignalP"/>
    </source>
</evidence>
<dbReference type="PANTHER" id="PTHR46847:SF1">
    <property type="entry name" value="D-ALLOSE-BINDING PERIPLASMIC PROTEIN-RELATED"/>
    <property type="match status" value="1"/>
</dbReference>
<evidence type="ECO:0000256" key="1">
    <source>
        <dbReference type="ARBA" id="ARBA00004196"/>
    </source>
</evidence>
<organism evidence="6 7">
    <name type="scientific">Escherichia coli</name>
    <dbReference type="NCBI Taxonomy" id="562"/>
    <lineage>
        <taxon>Bacteria</taxon>
        <taxon>Pseudomonadati</taxon>
        <taxon>Pseudomonadota</taxon>
        <taxon>Gammaproteobacteria</taxon>
        <taxon>Enterobacterales</taxon>
        <taxon>Enterobacteriaceae</taxon>
        <taxon>Escherichia</taxon>
    </lineage>
</organism>
<keyword evidence="3 4" id="KW-0732">Signal</keyword>
<dbReference type="SUPFAM" id="SSF53822">
    <property type="entry name" value="Periplasmic binding protein-like I"/>
    <property type="match status" value="1"/>
</dbReference>
<dbReference type="EMBL" id="AP022360">
    <property type="protein sequence ID" value="BBU87571.1"/>
    <property type="molecule type" value="Genomic_DNA"/>
</dbReference>
<dbReference type="Pfam" id="PF13407">
    <property type="entry name" value="Peripla_BP_4"/>
    <property type="match status" value="1"/>
</dbReference>